<dbReference type="AlphaFoldDB" id="A0A8X7XDI4"/>
<feature type="non-terminal residue" evidence="5">
    <location>
        <position position="1"/>
    </location>
</feature>
<dbReference type="EMBL" id="JAATIS010003638">
    <property type="protein sequence ID" value="KAG2464057.1"/>
    <property type="molecule type" value="Genomic_DNA"/>
</dbReference>
<evidence type="ECO:0000256" key="3">
    <source>
        <dbReference type="SAM" id="SignalP"/>
    </source>
</evidence>
<dbReference type="Proteomes" id="UP000886611">
    <property type="component" value="Unassembled WGS sequence"/>
</dbReference>
<feature type="domain" description="Ig-like" evidence="4">
    <location>
        <begin position="115"/>
        <end position="190"/>
    </location>
</feature>
<dbReference type="Pfam" id="PF07686">
    <property type="entry name" value="V-set"/>
    <property type="match status" value="2"/>
</dbReference>
<dbReference type="PANTHER" id="PTHR19971">
    <property type="entry name" value="SIGNAL-REGULATORY PROTEIN BETA"/>
    <property type="match status" value="1"/>
</dbReference>
<dbReference type="InterPro" id="IPR013106">
    <property type="entry name" value="Ig_V-set"/>
</dbReference>
<keyword evidence="3" id="KW-0732">Signal</keyword>
<dbReference type="InterPro" id="IPR051755">
    <property type="entry name" value="Ig-like_CS_Receptor"/>
</dbReference>
<evidence type="ECO:0000313" key="6">
    <source>
        <dbReference type="Proteomes" id="UP000886611"/>
    </source>
</evidence>
<reference evidence="5 6" key="1">
    <citation type="journal article" date="2021" name="Cell">
        <title>Tracing the genetic footprints of vertebrate landing in non-teleost ray-finned fishes.</title>
        <authorList>
            <person name="Bi X."/>
            <person name="Wang K."/>
            <person name="Yang L."/>
            <person name="Pan H."/>
            <person name="Jiang H."/>
            <person name="Wei Q."/>
            <person name="Fang M."/>
            <person name="Yu H."/>
            <person name="Zhu C."/>
            <person name="Cai Y."/>
            <person name="He Y."/>
            <person name="Gan X."/>
            <person name="Zeng H."/>
            <person name="Yu D."/>
            <person name="Zhu Y."/>
            <person name="Jiang H."/>
            <person name="Qiu Q."/>
            <person name="Yang H."/>
            <person name="Zhang Y.E."/>
            <person name="Wang W."/>
            <person name="Zhu M."/>
            <person name="He S."/>
            <person name="Zhang G."/>
        </authorList>
    </citation>
    <scope>NUCLEOTIDE SEQUENCE [LARGE SCALE GENOMIC DNA]</scope>
    <source>
        <strain evidence="5">Bchr_013</strain>
    </source>
</reference>
<evidence type="ECO:0000256" key="1">
    <source>
        <dbReference type="ARBA" id="ARBA00023157"/>
    </source>
</evidence>
<dbReference type="SUPFAM" id="SSF48726">
    <property type="entry name" value="Immunoglobulin"/>
    <property type="match status" value="3"/>
</dbReference>
<dbReference type="InterPro" id="IPR013783">
    <property type="entry name" value="Ig-like_fold"/>
</dbReference>
<dbReference type="SMART" id="SM00409">
    <property type="entry name" value="IG"/>
    <property type="match status" value="3"/>
</dbReference>
<dbReference type="InterPro" id="IPR007110">
    <property type="entry name" value="Ig-like_dom"/>
</dbReference>
<name>A0A8X7XDI4_POLSE</name>
<evidence type="ECO:0000259" key="4">
    <source>
        <dbReference type="PROSITE" id="PS50835"/>
    </source>
</evidence>
<feature type="domain" description="Ig-like" evidence="4">
    <location>
        <begin position="22"/>
        <end position="94"/>
    </location>
</feature>
<keyword evidence="2" id="KW-0325">Glycoprotein</keyword>
<comment type="caution">
    <text evidence="5">The sequence shown here is derived from an EMBL/GenBank/DDBJ whole genome shotgun (WGS) entry which is preliminary data.</text>
</comment>
<feature type="chain" id="PRO_5036495226" evidence="3">
    <location>
        <begin position="22"/>
        <end position="424"/>
    </location>
</feature>
<organism evidence="5 6">
    <name type="scientific">Polypterus senegalus</name>
    <name type="common">Senegal bichir</name>
    <dbReference type="NCBI Taxonomy" id="55291"/>
    <lineage>
        <taxon>Eukaryota</taxon>
        <taxon>Metazoa</taxon>
        <taxon>Chordata</taxon>
        <taxon>Craniata</taxon>
        <taxon>Vertebrata</taxon>
        <taxon>Euteleostomi</taxon>
        <taxon>Actinopterygii</taxon>
        <taxon>Polypteriformes</taxon>
        <taxon>Polypteridae</taxon>
        <taxon>Polypterus</taxon>
    </lineage>
</organism>
<accession>A0A8X7XDI4</accession>
<protein>
    <submittedName>
        <fullName evidence="5">SIRB2 protein</fullName>
    </submittedName>
</protein>
<evidence type="ECO:0000256" key="2">
    <source>
        <dbReference type="ARBA" id="ARBA00023180"/>
    </source>
</evidence>
<dbReference type="SMART" id="SM00406">
    <property type="entry name" value="IGv"/>
    <property type="match status" value="2"/>
</dbReference>
<dbReference type="Gene3D" id="2.60.40.10">
    <property type="entry name" value="Immunoglobulins"/>
    <property type="match status" value="3"/>
</dbReference>
<dbReference type="InterPro" id="IPR003599">
    <property type="entry name" value="Ig_sub"/>
</dbReference>
<keyword evidence="1" id="KW-1015">Disulfide bond</keyword>
<proteinExistence type="predicted"/>
<evidence type="ECO:0000313" key="5">
    <source>
        <dbReference type="EMBL" id="KAG2464057.1"/>
    </source>
</evidence>
<feature type="signal peptide" evidence="3">
    <location>
        <begin position="1"/>
        <end position="21"/>
    </location>
</feature>
<gene>
    <name evidence="5" type="primary">Sirpb2</name>
    <name evidence="5" type="ORF">GTO96_0003688</name>
</gene>
<sequence>MSKRYFISILLDGLFAAPVSTPEISLVSSEIGSCTFNCSVENGTQVSVSWYKGDILWIKKSPVSLTLKLEETEFNDPFTCVARNDVSAENSTVMAHTICEGFKVSQPQSPMEGVESSNVTLICDVSSETPLGPLRWYRAAGSERTHFYSGAPKGGDKNDRRVTWAVENPTVNYSITIRDLRVSDTGEYYCVKYTKADENKPNAPPHATGPGVSLTVKEFVNQSQGSVDAVVGSNVTLLCLLSSPLLKGPVKWMKKTSNGKKHIYSSLSSGTEKNDSRVTWTEAKPTVNFSITIRSVQLNDTGTYYCEKYKDGDMNTPFKAKEGVQLNVKDVQEDWRRACPGYVGGFGYRAWKPSPVGTCGHRQAAPRCLSIPGAQHFRHTRKCWGEDNRGHPDGFWVCSRHFRHTRAWLRRNAGKQLEPIRVPI</sequence>
<dbReference type="PROSITE" id="PS50835">
    <property type="entry name" value="IG_LIKE"/>
    <property type="match status" value="3"/>
</dbReference>
<dbReference type="CDD" id="cd00096">
    <property type="entry name" value="Ig"/>
    <property type="match status" value="1"/>
</dbReference>
<feature type="non-terminal residue" evidence="5">
    <location>
        <position position="424"/>
    </location>
</feature>
<keyword evidence="6" id="KW-1185">Reference proteome</keyword>
<feature type="domain" description="Ig-like" evidence="4">
    <location>
        <begin position="210"/>
        <end position="306"/>
    </location>
</feature>
<dbReference type="InterPro" id="IPR036179">
    <property type="entry name" value="Ig-like_dom_sf"/>
</dbReference>